<comment type="subcellular location">
    <subcellularLocation>
        <location evidence="1 7">Cell inner membrane</location>
        <topology evidence="1 7">Multi-pass membrane protein</topology>
    </subcellularLocation>
</comment>
<protein>
    <recommendedName>
        <fullName evidence="7">TRAP transporter large permease protein</fullName>
    </recommendedName>
</protein>
<keyword evidence="2" id="KW-1003">Cell membrane</keyword>
<accession>A0A0F7K0Q1</accession>
<dbReference type="AlphaFoldDB" id="A0A0F7K0Q1"/>
<evidence type="ECO:0000259" key="8">
    <source>
        <dbReference type="Pfam" id="PF06808"/>
    </source>
</evidence>
<keyword evidence="4 7" id="KW-0812">Transmembrane</keyword>
<keyword evidence="3 7" id="KW-0997">Cell inner membrane</keyword>
<evidence type="ECO:0000256" key="2">
    <source>
        <dbReference type="ARBA" id="ARBA00022475"/>
    </source>
</evidence>
<comment type="caution">
    <text evidence="7">Lacks conserved residue(s) required for the propagation of feature annotation.</text>
</comment>
<dbReference type="Pfam" id="PF06808">
    <property type="entry name" value="DctM"/>
    <property type="match status" value="1"/>
</dbReference>
<name>A0A0F7K0Q1_9GAMM</name>
<dbReference type="PATRIC" id="fig|1543721.4.peg.1229"/>
<evidence type="ECO:0000256" key="5">
    <source>
        <dbReference type="ARBA" id="ARBA00022989"/>
    </source>
</evidence>
<gene>
    <name evidence="9" type="ORF">AAY24_05940</name>
</gene>
<sequence>MMEIVALIMFVALFALILTGVQVAFALMAVATVGGLVVFGDSVFHQFVGKIEDVATNFILAAVPLFVFMGAMLERSGIAEDLFSAIRIWTRKLRGGVAVGTVLMAIVFAASTGVVGATESLIGLLAIPPMLQQGYKKSLISGTICAGGSLGTVIPPSIIIILLGPLADVSVGDLMAGMIIPGLLLGFFYLTYVLVASAMGGAGPRLEHDPADDMSLSEKLVLSAKALLPPLVLISAVLGSIVTGAASPTEAAGIGAACAVVLAALHGKLNLRMLWHSLVQTLSVTTMIMFIVLGGSLFTGVLLGTGALWNVQDAISAMDVPTWVLILTFLGIVFAAGFFLEWISILLIFVPIFMPFIKAAGVDPVWFSVLVLITVQTSYMTPPMAPAIFYLRGVAPKEITLKHMYAGVMPFVIIQFVLLGIVAVFPVTVLWLPSILLGF</sequence>
<evidence type="ECO:0000313" key="10">
    <source>
        <dbReference type="Proteomes" id="UP000034410"/>
    </source>
</evidence>
<dbReference type="PANTHER" id="PTHR33362">
    <property type="entry name" value="SIALIC ACID TRAP TRANSPORTER PERMEASE PROTEIN SIAT-RELATED"/>
    <property type="match status" value="1"/>
</dbReference>
<keyword evidence="7" id="KW-0813">Transport</keyword>
<evidence type="ECO:0000256" key="4">
    <source>
        <dbReference type="ARBA" id="ARBA00022692"/>
    </source>
</evidence>
<dbReference type="InterPro" id="IPR010656">
    <property type="entry name" value="DctM"/>
</dbReference>
<feature type="transmembrane region" description="Helical" evidence="7">
    <location>
        <begin position="220"/>
        <end position="242"/>
    </location>
</feature>
<feature type="transmembrane region" description="Helical" evidence="7">
    <location>
        <begin position="287"/>
        <end position="311"/>
    </location>
</feature>
<comment type="subunit">
    <text evidence="7">The complex comprises the extracytoplasmic solute receptor protein and the two transmembrane proteins.</text>
</comment>
<keyword evidence="10" id="KW-1185">Reference proteome</keyword>
<dbReference type="EMBL" id="CP011412">
    <property type="protein sequence ID" value="AKH22081.1"/>
    <property type="molecule type" value="Genomic_DNA"/>
</dbReference>
<keyword evidence="5 7" id="KW-1133">Transmembrane helix</keyword>
<proteinExistence type="inferred from homology"/>
<dbReference type="Proteomes" id="UP000034410">
    <property type="component" value="Chromosome"/>
</dbReference>
<feature type="transmembrane region" description="Helical" evidence="7">
    <location>
        <begin position="323"/>
        <end position="353"/>
    </location>
</feature>
<dbReference type="InterPro" id="IPR004681">
    <property type="entry name" value="TRAP_DctM"/>
</dbReference>
<feature type="transmembrane region" description="Helical" evidence="7">
    <location>
        <begin position="365"/>
        <end position="391"/>
    </location>
</feature>
<dbReference type="PANTHER" id="PTHR33362:SF7">
    <property type="entry name" value="SLL1103 PROTEIN"/>
    <property type="match status" value="1"/>
</dbReference>
<keyword evidence="6 7" id="KW-0472">Membrane</keyword>
<dbReference type="GO" id="GO:0005886">
    <property type="term" value="C:plasma membrane"/>
    <property type="evidence" value="ECO:0007669"/>
    <property type="project" value="UniProtKB-SubCell"/>
</dbReference>
<evidence type="ECO:0000256" key="3">
    <source>
        <dbReference type="ARBA" id="ARBA00022519"/>
    </source>
</evidence>
<dbReference type="GO" id="GO:0022857">
    <property type="term" value="F:transmembrane transporter activity"/>
    <property type="evidence" value="ECO:0007669"/>
    <property type="project" value="UniProtKB-UniRule"/>
</dbReference>
<feature type="transmembrane region" description="Helical" evidence="7">
    <location>
        <begin position="249"/>
        <end position="267"/>
    </location>
</feature>
<comment type="similarity">
    <text evidence="7">Belongs to the TRAP transporter large permease family.</text>
</comment>
<organism evidence="9 10">
    <name type="scientific">Sedimenticola thiotaurini</name>
    <dbReference type="NCBI Taxonomy" id="1543721"/>
    <lineage>
        <taxon>Bacteria</taxon>
        <taxon>Pseudomonadati</taxon>
        <taxon>Pseudomonadota</taxon>
        <taxon>Gammaproteobacteria</taxon>
        <taxon>Chromatiales</taxon>
        <taxon>Sedimenticolaceae</taxon>
        <taxon>Sedimenticola</taxon>
    </lineage>
</organism>
<feature type="transmembrane region" description="Helical" evidence="7">
    <location>
        <begin position="93"/>
        <end position="118"/>
    </location>
</feature>
<dbReference type="KEGG" id="seds:AAY24_05940"/>
<evidence type="ECO:0000256" key="1">
    <source>
        <dbReference type="ARBA" id="ARBA00004429"/>
    </source>
</evidence>
<feature type="transmembrane region" description="Helical" evidence="7">
    <location>
        <begin position="138"/>
        <end position="163"/>
    </location>
</feature>
<dbReference type="NCBIfam" id="TIGR00786">
    <property type="entry name" value="dctM"/>
    <property type="match status" value="1"/>
</dbReference>
<evidence type="ECO:0000256" key="6">
    <source>
        <dbReference type="ARBA" id="ARBA00023136"/>
    </source>
</evidence>
<feature type="transmembrane region" description="Helical" evidence="7">
    <location>
        <begin position="175"/>
        <end position="200"/>
    </location>
</feature>
<feature type="transmembrane region" description="Helical" evidence="7">
    <location>
        <begin position="55"/>
        <end position="73"/>
    </location>
</feature>
<reference evidence="9 10" key="1">
    <citation type="journal article" date="2015" name="Genome Announc.">
        <title>Complete Genome Sequence of Sedimenticola thiotaurini Strain SIP-G1, a Polyphosphate- and Polyhydroxyalkanoate-Accumulating Sulfur-Oxidizing Gammaproteobacterium Isolated from Salt Marsh Sediments.</title>
        <authorList>
            <person name="Flood B.E."/>
            <person name="Jones D.S."/>
            <person name="Bailey J.V."/>
        </authorList>
    </citation>
    <scope>NUCLEOTIDE SEQUENCE [LARGE SCALE GENOMIC DNA]</scope>
    <source>
        <strain evidence="9 10">SIP-G1</strain>
    </source>
</reference>
<comment type="function">
    <text evidence="7">Part of the tripartite ATP-independent periplasmic (TRAP) transport system.</text>
</comment>
<feature type="transmembrane region" description="Helical" evidence="7">
    <location>
        <begin position="403"/>
        <end position="432"/>
    </location>
</feature>
<evidence type="ECO:0000313" key="9">
    <source>
        <dbReference type="EMBL" id="AKH22081.1"/>
    </source>
</evidence>
<evidence type="ECO:0000256" key="7">
    <source>
        <dbReference type="RuleBase" id="RU369079"/>
    </source>
</evidence>
<feature type="domain" description="TRAP C4-dicarboxylate transport system permease DctM subunit" evidence="8">
    <location>
        <begin position="10"/>
        <end position="426"/>
    </location>
</feature>